<feature type="compositionally biased region" description="Polar residues" evidence="2">
    <location>
        <begin position="92"/>
        <end position="120"/>
    </location>
</feature>
<dbReference type="PANTHER" id="PTHR14305">
    <property type="entry name" value="E3 UBIQUITIN-PROTEIN LIGASE CCNB1IP1"/>
    <property type="match status" value="1"/>
</dbReference>
<dbReference type="PANTHER" id="PTHR14305:SF0">
    <property type="entry name" value="E3 UBIQUITIN-PROTEIN LIGASE CCNB1IP1"/>
    <property type="match status" value="1"/>
</dbReference>
<dbReference type="InterPro" id="IPR042448">
    <property type="entry name" value="CCNB1IP1"/>
</dbReference>
<protein>
    <submittedName>
        <fullName evidence="3">Uncharacterized protein</fullName>
    </submittedName>
</protein>
<proteinExistence type="predicted"/>
<dbReference type="Proteomes" id="UP001479436">
    <property type="component" value="Unassembled WGS sequence"/>
</dbReference>
<keyword evidence="4" id="KW-1185">Reference proteome</keyword>
<evidence type="ECO:0000256" key="1">
    <source>
        <dbReference type="SAM" id="Coils"/>
    </source>
</evidence>
<evidence type="ECO:0000313" key="4">
    <source>
        <dbReference type="Proteomes" id="UP001479436"/>
    </source>
</evidence>
<gene>
    <name evidence="3" type="ORF">K7432_004091</name>
</gene>
<sequence>MFKSFENKNSILEGKMQALFHDTNVEITTLKKKILSLRNEKEIEKRRGLEINEQYHEKLRQLQKLQALYDRLKRQMIVPTIQHNVHEASDASYHTTVTKSQPSTTKNQNRPRTSSLSGYVASYNPTFQSNLGYNRRQRTDSHSHHAIIYPKLPRNCDASEELLLSQMDHDSHYNA</sequence>
<dbReference type="EMBL" id="JASJQH010007010">
    <property type="protein sequence ID" value="KAK9720551.1"/>
    <property type="molecule type" value="Genomic_DNA"/>
</dbReference>
<feature type="region of interest" description="Disordered" evidence="2">
    <location>
        <begin position="90"/>
        <end position="120"/>
    </location>
</feature>
<evidence type="ECO:0000256" key="2">
    <source>
        <dbReference type="SAM" id="MobiDB-lite"/>
    </source>
</evidence>
<organism evidence="3 4">
    <name type="scientific">Basidiobolus ranarum</name>
    <dbReference type="NCBI Taxonomy" id="34480"/>
    <lineage>
        <taxon>Eukaryota</taxon>
        <taxon>Fungi</taxon>
        <taxon>Fungi incertae sedis</taxon>
        <taxon>Zoopagomycota</taxon>
        <taxon>Entomophthoromycotina</taxon>
        <taxon>Basidiobolomycetes</taxon>
        <taxon>Basidiobolales</taxon>
        <taxon>Basidiobolaceae</taxon>
        <taxon>Basidiobolus</taxon>
    </lineage>
</organism>
<reference evidence="3 4" key="1">
    <citation type="submission" date="2023-04" db="EMBL/GenBank/DDBJ databases">
        <title>Genome of Basidiobolus ranarum AG-B5.</title>
        <authorList>
            <person name="Stajich J.E."/>
            <person name="Carter-House D."/>
            <person name="Gryganskyi A."/>
        </authorList>
    </citation>
    <scope>NUCLEOTIDE SEQUENCE [LARGE SCALE GENOMIC DNA]</scope>
    <source>
        <strain evidence="3 4">AG-B5</strain>
    </source>
</reference>
<keyword evidence="1" id="KW-0175">Coiled coil</keyword>
<name>A0ABR2W663_9FUNG</name>
<comment type="caution">
    <text evidence="3">The sequence shown here is derived from an EMBL/GenBank/DDBJ whole genome shotgun (WGS) entry which is preliminary data.</text>
</comment>
<accession>A0ABR2W663</accession>
<evidence type="ECO:0000313" key="3">
    <source>
        <dbReference type="EMBL" id="KAK9720551.1"/>
    </source>
</evidence>
<feature type="coiled-coil region" evidence="1">
    <location>
        <begin position="27"/>
        <end position="75"/>
    </location>
</feature>